<reference evidence="1" key="1">
    <citation type="journal article" date="2020" name="mSystems">
        <title>Genome- and Community-Level Interaction Insights into Carbon Utilization and Element Cycling Functions of Hydrothermarchaeota in Hydrothermal Sediment.</title>
        <authorList>
            <person name="Zhou Z."/>
            <person name="Liu Y."/>
            <person name="Xu W."/>
            <person name="Pan J."/>
            <person name="Luo Z.H."/>
            <person name="Li M."/>
        </authorList>
    </citation>
    <scope>NUCLEOTIDE SEQUENCE [LARGE SCALE GENOMIC DNA]</scope>
    <source>
        <strain evidence="1">SpSt-1042</strain>
    </source>
</reference>
<dbReference type="Gene3D" id="3.10.590.10">
    <property type="entry name" value="ph1033 like domains"/>
    <property type="match status" value="1"/>
</dbReference>
<gene>
    <name evidence="1" type="ORF">ENL96_01925</name>
</gene>
<protein>
    <recommendedName>
        <fullName evidence="2">DUF91 domain-containing protein</fullName>
    </recommendedName>
</protein>
<dbReference type="EMBL" id="DRVY01000055">
    <property type="protein sequence ID" value="HHR92249.1"/>
    <property type="molecule type" value="Genomic_DNA"/>
</dbReference>
<name>A0A7C5USP9_UNCC3</name>
<organism evidence="1">
    <name type="scientific">candidate division CPR3 bacterium</name>
    <dbReference type="NCBI Taxonomy" id="2268181"/>
    <lineage>
        <taxon>Bacteria</taxon>
        <taxon>Bacteria division CPR3</taxon>
    </lineage>
</organism>
<dbReference type="InterPro" id="IPR011856">
    <property type="entry name" value="tRNA_endonuc-like_dom_sf"/>
</dbReference>
<dbReference type="GO" id="GO:0003676">
    <property type="term" value="F:nucleic acid binding"/>
    <property type="evidence" value="ECO:0007669"/>
    <property type="project" value="InterPro"/>
</dbReference>
<dbReference type="Gene3D" id="3.40.1350.10">
    <property type="match status" value="1"/>
</dbReference>
<sequence>MRKFKGTHVFVVDATTFPVHRDRLFCGVKNPITEWSRYGLYADLFALRQGDVVFFYQRRIDEPRKERGFRGVYEIISEPFFDINDIDGVYQSQGFSVRGKCPNCGSPFSAKTIKGDEIKKCPVCKKQHGYHILPNRILIKVKEYYENPVDDNTAYINHTNHGMLWTMLFRKIFGPGRERSITHILPEEGEKLTRLLMRINGKSCQPPPSMPYPKAEEGLINRLQLKVGNGPVVSSESILEAWMMQNIDKNIPILTEIVGPLEELEYFGNNVLYGIGGEKVDILCFHNNGVRYKATVMELKKGGIDKKGVEQIEDYPYWVAQLSTANLPYSINKFEIQPVLIGHGTSSEIITDIKNVGEKTIDLPLKEKCKVVVKKPILLEYYVKDGNINFKYLYSSY</sequence>
<proteinExistence type="predicted"/>
<evidence type="ECO:0008006" key="2">
    <source>
        <dbReference type="Google" id="ProtNLM"/>
    </source>
</evidence>
<accession>A0A7C5USP9</accession>
<dbReference type="AlphaFoldDB" id="A0A7C5USP9"/>
<evidence type="ECO:0000313" key="1">
    <source>
        <dbReference type="EMBL" id="HHR92249.1"/>
    </source>
</evidence>
<comment type="caution">
    <text evidence="1">The sequence shown here is derived from an EMBL/GenBank/DDBJ whole genome shotgun (WGS) entry which is preliminary data.</text>
</comment>